<dbReference type="SUPFAM" id="SSF50952">
    <property type="entry name" value="Soluble quinoprotein glucose dehydrogenase"/>
    <property type="match status" value="1"/>
</dbReference>
<dbReference type="Pfam" id="PF07995">
    <property type="entry name" value="GSDH"/>
    <property type="match status" value="1"/>
</dbReference>
<dbReference type="InterPro" id="IPR011042">
    <property type="entry name" value="6-blade_b-propeller_TolB-like"/>
</dbReference>
<proteinExistence type="predicted"/>
<dbReference type="EMBL" id="BJVJ01000016">
    <property type="protein sequence ID" value="GEL23207.1"/>
    <property type="molecule type" value="Genomic_DNA"/>
</dbReference>
<dbReference type="InterPro" id="IPR011041">
    <property type="entry name" value="Quinoprot_gluc/sorb_DH_b-prop"/>
</dbReference>
<feature type="region of interest" description="Disordered" evidence="1">
    <location>
        <begin position="350"/>
        <end position="380"/>
    </location>
</feature>
<evidence type="ECO:0000256" key="1">
    <source>
        <dbReference type="SAM" id="MobiDB-lite"/>
    </source>
</evidence>
<dbReference type="Gene3D" id="2.120.10.30">
    <property type="entry name" value="TolB, C-terminal domain"/>
    <property type="match status" value="1"/>
</dbReference>
<gene>
    <name evidence="4" type="ORF">PSU4_21610</name>
</gene>
<evidence type="ECO:0000313" key="4">
    <source>
        <dbReference type="EMBL" id="GEL23207.1"/>
    </source>
</evidence>
<evidence type="ECO:0000313" key="5">
    <source>
        <dbReference type="Proteomes" id="UP000321685"/>
    </source>
</evidence>
<comment type="caution">
    <text evidence="4">The sequence shown here is derived from an EMBL/GenBank/DDBJ whole genome shotgun (WGS) entry which is preliminary data.</text>
</comment>
<reference evidence="4 5" key="1">
    <citation type="submission" date="2019-07" db="EMBL/GenBank/DDBJ databases">
        <title>Whole genome shotgun sequence of Pseudonocardia sulfidoxydans NBRC 16205.</title>
        <authorList>
            <person name="Hosoyama A."/>
            <person name="Uohara A."/>
            <person name="Ohji S."/>
            <person name="Ichikawa N."/>
        </authorList>
    </citation>
    <scope>NUCLEOTIDE SEQUENCE [LARGE SCALE GENOMIC DNA]</scope>
    <source>
        <strain evidence="4 5">NBRC 16205</strain>
    </source>
</reference>
<sequence>MWSRRVVGGLFLAVLLAFVAGCADFPDDGQRTWQDQVENSGELGGPPSVQQPPPPGGPGGGQSPPPQSGAPQQPAGCVDADPQVVATCLAPVSAIAVLPDATSALVAERDTGRVLRVQRGTAPQLIATVPVDAAAGGLSGLVLSPSYAEDELVYALASTGSDQRVVRIVAGEGPKPVLTGIPRGPGGALGVDPTSGYLLVATGGANSDPASLAGKVLRVDTLGRPAPGNPGGSPVYASGLTDPQGMCAGPDGTTWVTDRAAGRDVLHRVAPGALPAPAWTWPDRPGVAGCSVNAGVLVVALTGGKSLFALRPGENGTFTGDPQTLLVDTYGRLSAAAPGPDGLLWLGTTNKDGGAGATPKAADDRVIRIQPPTGGGASRA</sequence>
<evidence type="ECO:0000256" key="2">
    <source>
        <dbReference type="SAM" id="SignalP"/>
    </source>
</evidence>
<feature type="region of interest" description="Disordered" evidence="1">
    <location>
        <begin position="30"/>
        <end position="77"/>
    </location>
</feature>
<feature type="chain" id="PRO_5039121217" evidence="2">
    <location>
        <begin position="23"/>
        <end position="380"/>
    </location>
</feature>
<dbReference type="PROSITE" id="PS51257">
    <property type="entry name" value="PROKAR_LIPOPROTEIN"/>
    <property type="match status" value="1"/>
</dbReference>
<accession>A0A511DFA2</accession>
<keyword evidence="5" id="KW-1185">Reference proteome</keyword>
<dbReference type="AlphaFoldDB" id="A0A511DFA2"/>
<feature type="domain" description="Glucose/Sorbosone dehydrogenase" evidence="3">
    <location>
        <begin position="94"/>
        <end position="273"/>
    </location>
</feature>
<dbReference type="InterPro" id="IPR012938">
    <property type="entry name" value="Glc/Sorbosone_DH"/>
</dbReference>
<organism evidence="4 5">
    <name type="scientific">Pseudonocardia sulfidoxydans NBRC 16205</name>
    <dbReference type="NCBI Taxonomy" id="1223511"/>
    <lineage>
        <taxon>Bacteria</taxon>
        <taxon>Bacillati</taxon>
        <taxon>Actinomycetota</taxon>
        <taxon>Actinomycetes</taxon>
        <taxon>Pseudonocardiales</taxon>
        <taxon>Pseudonocardiaceae</taxon>
        <taxon>Pseudonocardia</taxon>
    </lineage>
</organism>
<name>A0A511DFA2_9PSEU</name>
<dbReference type="Proteomes" id="UP000321685">
    <property type="component" value="Unassembled WGS sequence"/>
</dbReference>
<dbReference type="RefSeq" id="WP_246115043.1">
    <property type="nucleotide sequence ID" value="NZ_BJVJ01000016.1"/>
</dbReference>
<keyword evidence="2" id="KW-0732">Signal</keyword>
<feature type="compositionally biased region" description="Pro residues" evidence="1">
    <location>
        <begin position="49"/>
        <end position="68"/>
    </location>
</feature>
<evidence type="ECO:0000259" key="3">
    <source>
        <dbReference type="Pfam" id="PF07995"/>
    </source>
</evidence>
<feature type="signal peptide" evidence="2">
    <location>
        <begin position="1"/>
        <end position="22"/>
    </location>
</feature>
<protein>
    <submittedName>
        <fullName evidence="4">Glucose dehydrogenase</fullName>
    </submittedName>
</protein>